<protein>
    <submittedName>
        <fullName evidence="6">Chloride channel protein</fullName>
    </submittedName>
</protein>
<gene>
    <name evidence="6" type="ORF">KP005_05025</name>
</gene>
<keyword evidence="1" id="KW-0813">Transport</keyword>
<feature type="transmembrane region" description="Helical" evidence="5">
    <location>
        <begin position="422"/>
        <end position="439"/>
    </location>
</feature>
<dbReference type="EMBL" id="CP076724">
    <property type="protein sequence ID" value="QWV98653.1"/>
    <property type="molecule type" value="Genomic_DNA"/>
</dbReference>
<dbReference type="PANTHER" id="PTHR43427:SF6">
    <property type="entry name" value="CHLORIDE CHANNEL PROTEIN CLC-E"/>
    <property type="match status" value="1"/>
</dbReference>
<dbReference type="PANTHER" id="PTHR43427">
    <property type="entry name" value="CHLORIDE CHANNEL PROTEIN CLC-E"/>
    <property type="match status" value="1"/>
</dbReference>
<evidence type="ECO:0000313" key="7">
    <source>
        <dbReference type="Proteomes" id="UP000683493"/>
    </source>
</evidence>
<evidence type="ECO:0000256" key="5">
    <source>
        <dbReference type="SAM" id="Phobius"/>
    </source>
</evidence>
<dbReference type="Pfam" id="PF00654">
    <property type="entry name" value="Voltage_CLC"/>
    <property type="match status" value="1"/>
</dbReference>
<dbReference type="InterPro" id="IPR001807">
    <property type="entry name" value="ClC"/>
</dbReference>
<evidence type="ECO:0000256" key="3">
    <source>
        <dbReference type="ARBA" id="ARBA00023214"/>
    </source>
</evidence>
<accession>A0ABX8JLL6</accession>
<sequence length="458" mass="48765">MQAKTILTKKVSTMNKEEHDGAGENEPLESKGYLHYLRKLREKSFMQATIWTAALLVGCAAVLFARLISASQSFFFTLFHGHSYLMTAATPLLFVAATLIVQKFGPEARGSGIPQVLEAIDRAHGDDKHEPPWHSPLVSLRTAVVKVISSCVGIIAGASIGREGPTVQISASVFAFFGRVTRKVLPQVDFQIFLTAGAAAGVAAAFNAPLAGIAFALEEVTEGAFGRFREMVMLAVIISGIAAMAIAGNYLYFGHPAVMLTPTLLVPETLIFGVVGGVMGGAFARLLAFPEVFGLPPQPWKRALYCGFVCAAIGLLTDGASAGSGYEVTRSFLESSSIEQWPAGLGIAKFATTVLSYLSGMAGGIFSPCLSIGAGFGFTVAKLLHLQNFKVCGLLGMVGFFSGAIQAPLTAVIIIMEMTDEHTLIIPFLLAAFLSRRIGKIFMPVPLYRFLASKNRKG</sequence>
<feature type="transmembrane region" description="Helical" evidence="5">
    <location>
        <begin position="391"/>
        <end position="416"/>
    </location>
</feature>
<keyword evidence="2" id="KW-0406">Ion transport</keyword>
<evidence type="ECO:0000256" key="4">
    <source>
        <dbReference type="ARBA" id="ARBA00023303"/>
    </source>
</evidence>
<keyword evidence="4" id="KW-0407">Ion channel</keyword>
<feature type="transmembrane region" description="Helical" evidence="5">
    <location>
        <begin position="48"/>
        <end position="69"/>
    </location>
</feature>
<reference evidence="6 7" key="1">
    <citation type="submission" date="2021-06" db="EMBL/GenBank/DDBJ databases">
        <title>Gemonas diversity in paddy soil.</title>
        <authorList>
            <person name="Liu G."/>
        </authorList>
    </citation>
    <scope>NUCLEOTIDE SEQUENCE [LARGE SCALE GENOMIC DNA]</scope>
    <source>
        <strain evidence="6 7">RG29</strain>
    </source>
</reference>
<evidence type="ECO:0000256" key="1">
    <source>
        <dbReference type="ARBA" id="ARBA00022448"/>
    </source>
</evidence>
<evidence type="ECO:0000256" key="2">
    <source>
        <dbReference type="ARBA" id="ARBA00023065"/>
    </source>
</evidence>
<keyword evidence="5" id="KW-0812">Transmembrane</keyword>
<feature type="transmembrane region" description="Helical" evidence="5">
    <location>
        <begin position="365"/>
        <end position="384"/>
    </location>
</feature>
<feature type="transmembrane region" description="Helical" evidence="5">
    <location>
        <begin position="81"/>
        <end position="101"/>
    </location>
</feature>
<dbReference type="CDD" id="cd01034">
    <property type="entry name" value="EriC_like"/>
    <property type="match status" value="1"/>
</dbReference>
<feature type="transmembrane region" description="Helical" evidence="5">
    <location>
        <begin position="192"/>
        <end position="217"/>
    </location>
</feature>
<organism evidence="6 7">
    <name type="scientific">Geomonas diazotrophica</name>
    <dbReference type="NCBI Taxonomy" id="2843197"/>
    <lineage>
        <taxon>Bacteria</taxon>
        <taxon>Pseudomonadati</taxon>
        <taxon>Thermodesulfobacteriota</taxon>
        <taxon>Desulfuromonadia</taxon>
        <taxon>Geobacterales</taxon>
        <taxon>Geobacteraceae</taxon>
        <taxon>Geomonas</taxon>
    </lineage>
</organism>
<dbReference type="Proteomes" id="UP000683493">
    <property type="component" value="Chromosome"/>
</dbReference>
<feature type="transmembrane region" description="Helical" evidence="5">
    <location>
        <begin position="265"/>
        <end position="288"/>
    </location>
</feature>
<feature type="transmembrane region" description="Helical" evidence="5">
    <location>
        <begin position="232"/>
        <end position="253"/>
    </location>
</feature>
<keyword evidence="5" id="KW-0472">Membrane</keyword>
<keyword evidence="7" id="KW-1185">Reference proteome</keyword>
<proteinExistence type="predicted"/>
<name>A0ABX8JLL6_9BACT</name>
<keyword evidence="5" id="KW-1133">Transmembrane helix</keyword>
<evidence type="ECO:0000313" key="6">
    <source>
        <dbReference type="EMBL" id="QWV98653.1"/>
    </source>
</evidence>
<dbReference type="InterPro" id="IPR050368">
    <property type="entry name" value="ClC-type_chloride_channel"/>
</dbReference>
<keyword evidence="3" id="KW-0868">Chloride</keyword>